<feature type="region of interest" description="Disordered" evidence="1">
    <location>
        <begin position="275"/>
        <end position="340"/>
    </location>
</feature>
<feature type="compositionally biased region" description="Low complexity" evidence="1">
    <location>
        <begin position="282"/>
        <end position="291"/>
    </location>
</feature>
<proteinExistence type="predicted"/>
<reference evidence="3" key="1">
    <citation type="submission" date="2023-07" db="EMBL/GenBank/DDBJ databases">
        <title>Whole genome shotgun sequence of Streptomyces cacaoi subsp. asoensis NBRC 13813.</title>
        <authorList>
            <person name="Komaki H."/>
            <person name="Tamura T."/>
        </authorList>
    </citation>
    <scope>NUCLEOTIDE SEQUENCE [LARGE SCALE GENOMIC DNA]</scope>
    <source>
        <strain evidence="3">NBRC 13813</strain>
    </source>
</reference>
<feature type="region of interest" description="Disordered" evidence="1">
    <location>
        <begin position="1"/>
        <end position="21"/>
    </location>
</feature>
<organism evidence="2 3">
    <name type="scientific">Streptomyces asoensis</name>
    <dbReference type="NCBI Taxonomy" id="249586"/>
    <lineage>
        <taxon>Bacteria</taxon>
        <taxon>Bacillati</taxon>
        <taxon>Actinomycetota</taxon>
        <taxon>Actinomycetes</taxon>
        <taxon>Kitasatosporales</taxon>
        <taxon>Streptomycetaceae</taxon>
        <taxon>Streptomyces</taxon>
    </lineage>
</organism>
<protein>
    <submittedName>
        <fullName evidence="2">Magnesium chelatase</fullName>
    </submittedName>
</protein>
<dbReference type="InterPro" id="IPR027417">
    <property type="entry name" value="P-loop_NTPase"/>
</dbReference>
<evidence type="ECO:0000313" key="3">
    <source>
        <dbReference type="Proteomes" id="UP000649259"/>
    </source>
</evidence>
<evidence type="ECO:0000313" key="2">
    <source>
        <dbReference type="EMBL" id="GHI65435.1"/>
    </source>
</evidence>
<accession>A0ABQ3SBD0</accession>
<feature type="compositionally biased region" description="Basic and acidic residues" evidence="1">
    <location>
        <begin position="294"/>
        <end position="315"/>
    </location>
</feature>
<sequence length="622" mass="66070">MVTPPPRDAPPPQGSRAPEPDEPVLRLTRLLACSAIEPRLAGVLLFDLEPHLIDPVAHLFAELLGITGPPLMLGAQTRDEDLWTRTRLRQDGGQVSVSTGPGPLIEADGRDGPPQLVVVPELTRLSVAGMRAAVQLLGSDVAVVEHTGLRHIARPRARWLAVCGSAEAAQLSPHLLDRFALRVPMAELRGARPRRLLTAVPALRHATEHIAPVSVSNDALGRVRTLLGPEAGIRRELALARLARTLAALDGDRAAEARHADEAARLIGLPGVAAPKTRALERGPSSGSSGRPGAGDRPDTDRDVPGAGREAEERPGGPGRPLEGPGPEEQVGADPAVVRDTPFPEDAVSVLRDFAPLRNLWQRTMGPAAARGAVVGSRRAEDLRDLAYVPTVREAAVHQRVRQTARFTVTPADLRSHLRAGASERLLVLLLDHTCRDAAWDWTHALTPFLQWAYTGRAAAQVIEVGGADAADELKAQSFSARNVLDPRVLTALERPAGRATPLAHGVHEAGRVLRAAFRQHGNALVEAWLVVVTDGRGNVPLTVSQSGRLAGQVGAEGVEDALGAAERIGAMDRTRVRTAVVDPAREPYGDLPFRLAAALGATVVTGRPAPETDDTGEPGER</sequence>
<comment type="caution">
    <text evidence="2">The sequence shown here is derived from an EMBL/GenBank/DDBJ whole genome shotgun (WGS) entry which is preliminary data.</text>
</comment>
<feature type="compositionally biased region" description="Low complexity" evidence="1">
    <location>
        <begin position="320"/>
        <end position="329"/>
    </location>
</feature>
<gene>
    <name evidence="2" type="ORF">Saso_70850</name>
</gene>
<dbReference type="PANTHER" id="PTHR35023:SF1">
    <property type="entry name" value="MG-PROTOPORPHYRIN IX CHELATASE"/>
    <property type="match status" value="1"/>
</dbReference>
<dbReference type="RefSeq" id="WP_189919820.1">
    <property type="nucleotide sequence ID" value="NZ_BMSI01000003.1"/>
</dbReference>
<name>A0ABQ3SBD0_9ACTN</name>
<evidence type="ECO:0000256" key="1">
    <source>
        <dbReference type="SAM" id="MobiDB-lite"/>
    </source>
</evidence>
<keyword evidence="3" id="KW-1185">Reference proteome</keyword>
<dbReference type="InterPro" id="IPR052989">
    <property type="entry name" value="Mg-chelatase_DI-like"/>
</dbReference>
<dbReference type="Proteomes" id="UP000649259">
    <property type="component" value="Unassembled WGS sequence"/>
</dbReference>
<feature type="compositionally biased region" description="Pro residues" evidence="1">
    <location>
        <begin position="1"/>
        <end position="13"/>
    </location>
</feature>
<dbReference type="SUPFAM" id="SSF52540">
    <property type="entry name" value="P-loop containing nucleoside triphosphate hydrolases"/>
    <property type="match status" value="1"/>
</dbReference>
<dbReference type="GeneID" id="91474850"/>
<dbReference type="EMBL" id="BNEB01000005">
    <property type="protein sequence ID" value="GHI65435.1"/>
    <property type="molecule type" value="Genomic_DNA"/>
</dbReference>
<dbReference type="PANTHER" id="PTHR35023">
    <property type="entry name" value="CHELATASE-RELATED"/>
    <property type="match status" value="1"/>
</dbReference>